<dbReference type="Pfam" id="PF10292">
    <property type="entry name" value="7TM_GPCR_Srab"/>
    <property type="match status" value="1"/>
</dbReference>
<evidence type="ECO:0000256" key="1">
    <source>
        <dbReference type="ARBA" id="ARBA00004141"/>
    </source>
</evidence>
<feature type="transmembrane region" description="Helical" evidence="5">
    <location>
        <begin position="71"/>
        <end position="90"/>
    </location>
</feature>
<evidence type="ECO:0000256" key="5">
    <source>
        <dbReference type="SAM" id="Phobius"/>
    </source>
</evidence>
<evidence type="ECO:0000256" key="2">
    <source>
        <dbReference type="ARBA" id="ARBA00022692"/>
    </source>
</evidence>
<keyword evidence="4 5" id="KW-0472">Membrane</keyword>
<evidence type="ECO:0000313" key="7">
    <source>
        <dbReference type="Proteomes" id="UP000298663"/>
    </source>
</evidence>
<dbReference type="EMBL" id="AZBU02000010">
    <property type="protein sequence ID" value="TKR63293.1"/>
    <property type="molecule type" value="Genomic_DNA"/>
</dbReference>
<evidence type="ECO:0000256" key="3">
    <source>
        <dbReference type="ARBA" id="ARBA00022989"/>
    </source>
</evidence>
<reference evidence="6 7" key="2">
    <citation type="journal article" date="2019" name="G3 (Bethesda)">
        <title>Hybrid Assembly of the Genome of the Entomopathogenic Nematode Steinernema carpocapsae Identifies the X-Chromosome.</title>
        <authorList>
            <person name="Serra L."/>
            <person name="Macchietto M."/>
            <person name="Macias-Munoz A."/>
            <person name="McGill C.J."/>
            <person name="Rodriguez I.M."/>
            <person name="Rodriguez B."/>
            <person name="Murad R."/>
            <person name="Mortazavi A."/>
        </authorList>
    </citation>
    <scope>NUCLEOTIDE SEQUENCE [LARGE SCALE GENOMIC DNA]</scope>
    <source>
        <strain evidence="6 7">ALL</strain>
    </source>
</reference>
<dbReference type="PANTHER" id="PTHR46561:SF11">
    <property type="entry name" value="SERPENTINE RECEPTOR CLASS ALPHA_BETA-14"/>
    <property type="match status" value="1"/>
</dbReference>
<dbReference type="GO" id="GO:0016020">
    <property type="term" value="C:membrane"/>
    <property type="evidence" value="ECO:0007669"/>
    <property type="project" value="UniProtKB-SubCell"/>
</dbReference>
<gene>
    <name evidence="6" type="ORF">L596_027139</name>
</gene>
<feature type="transmembrane region" description="Helical" evidence="5">
    <location>
        <begin position="35"/>
        <end position="59"/>
    </location>
</feature>
<comment type="caution">
    <text evidence="6">The sequence shown here is derived from an EMBL/GenBank/DDBJ whole genome shotgun (WGS) entry which is preliminary data.</text>
</comment>
<dbReference type="AlphaFoldDB" id="A0A4U5M4C8"/>
<protein>
    <recommendedName>
        <fullName evidence="8">G-protein coupled receptors family 1 profile domain-containing protein</fullName>
    </recommendedName>
</protein>
<evidence type="ECO:0008006" key="8">
    <source>
        <dbReference type="Google" id="ProtNLM"/>
    </source>
</evidence>
<organism evidence="6 7">
    <name type="scientific">Steinernema carpocapsae</name>
    <name type="common">Entomopathogenic nematode</name>
    <dbReference type="NCBI Taxonomy" id="34508"/>
    <lineage>
        <taxon>Eukaryota</taxon>
        <taxon>Metazoa</taxon>
        <taxon>Ecdysozoa</taxon>
        <taxon>Nematoda</taxon>
        <taxon>Chromadorea</taxon>
        <taxon>Rhabditida</taxon>
        <taxon>Tylenchina</taxon>
        <taxon>Panagrolaimomorpha</taxon>
        <taxon>Strongyloidoidea</taxon>
        <taxon>Steinernematidae</taxon>
        <taxon>Steinernema</taxon>
    </lineage>
</organism>
<accession>A0A4U5M4C8</accession>
<feature type="transmembrane region" description="Helical" evidence="5">
    <location>
        <begin position="169"/>
        <end position="192"/>
    </location>
</feature>
<sequence>MVSQDSSPVDLAMSSEEDLSVVCQAMVFFAETPSILTAFGAKFACGVVATILLVVLYVVKPKDSSLHPNAYSLVYAHFIFVFIGTIGVVVNDGFDFFRLTVFRKEVKAYTPGSTYCGIFAMPAIYGAFMRLITLFGNNGSSISMFALAIERTIATLKARSYEQESSRRLSNMLILGVVGVNVGFILYIVSYINFYRFLPMQSLTAEAADPGTM</sequence>
<proteinExistence type="predicted"/>
<keyword evidence="7" id="KW-1185">Reference proteome</keyword>
<feature type="transmembrane region" description="Helical" evidence="5">
    <location>
        <begin position="127"/>
        <end position="149"/>
    </location>
</feature>
<dbReference type="PANTHER" id="PTHR46561">
    <property type="entry name" value="SERPENTINE RECEPTOR, CLASS AB (CLASS A-LIKE)-RELATED"/>
    <property type="match status" value="1"/>
</dbReference>
<comment type="subcellular location">
    <subcellularLocation>
        <location evidence="1">Membrane</location>
        <topology evidence="1">Multi-pass membrane protein</topology>
    </subcellularLocation>
</comment>
<keyword evidence="2 5" id="KW-0812">Transmembrane</keyword>
<dbReference type="InterPro" id="IPR019408">
    <property type="entry name" value="7TM_GPCR_serpentine_rcpt_Srab"/>
</dbReference>
<dbReference type="InterPro" id="IPR053286">
    <property type="entry name" value="Nematode_rcpt-like_srab"/>
</dbReference>
<keyword evidence="3 5" id="KW-1133">Transmembrane helix</keyword>
<evidence type="ECO:0000256" key="4">
    <source>
        <dbReference type="ARBA" id="ARBA00023136"/>
    </source>
</evidence>
<evidence type="ECO:0000313" key="6">
    <source>
        <dbReference type="EMBL" id="TKR63293.1"/>
    </source>
</evidence>
<name>A0A4U5M4C8_STECR</name>
<dbReference type="Proteomes" id="UP000298663">
    <property type="component" value="Unassembled WGS sequence"/>
</dbReference>
<reference evidence="6 7" key="1">
    <citation type="journal article" date="2015" name="Genome Biol.">
        <title>Comparative genomics of Steinernema reveals deeply conserved gene regulatory networks.</title>
        <authorList>
            <person name="Dillman A.R."/>
            <person name="Macchietto M."/>
            <person name="Porter C.F."/>
            <person name="Rogers A."/>
            <person name="Williams B."/>
            <person name="Antoshechkin I."/>
            <person name="Lee M.M."/>
            <person name="Goodwin Z."/>
            <person name="Lu X."/>
            <person name="Lewis E.E."/>
            <person name="Goodrich-Blair H."/>
            <person name="Stock S.P."/>
            <person name="Adams B.J."/>
            <person name="Sternberg P.W."/>
            <person name="Mortazavi A."/>
        </authorList>
    </citation>
    <scope>NUCLEOTIDE SEQUENCE [LARGE SCALE GENOMIC DNA]</scope>
    <source>
        <strain evidence="6 7">ALL</strain>
    </source>
</reference>